<evidence type="ECO:0000313" key="1">
    <source>
        <dbReference type="EMBL" id="JAH01944.1"/>
    </source>
</evidence>
<dbReference type="AlphaFoldDB" id="A0A0E9PBP4"/>
<protein>
    <submittedName>
        <fullName evidence="1">Uncharacterized protein</fullName>
    </submittedName>
</protein>
<reference evidence="1" key="1">
    <citation type="submission" date="2014-11" db="EMBL/GenBank/DDBJ databases">
        <authorList>
            <person name="Amaro Gonzalez C."/>
        </authorList>
    </citation>
    <scope>NUCLEOTIDE SEQUENCE</scope>
</reference>
<dbReference type="EMBL" id="GBXM01106633">
    <property type="protein sequence ID" value="JAH01944.1"/>
    <property type="molecule type" value="Transcribed_RNA"/>
</dbReference>
<organism evidence="1">
    <name type="scientific">Anguilla anguilla</name>
    <name type="common">European freshwater eel</name>
    <name type="synonym">Muraena anguilla</name>
    <dbReference type="NCBI Taxonomy" id="7936"/>
    <lineage>
        <taxon>Eukaryota</taxon>
        <taxon>Metazoa</taxon>
        <taxon>Chordata</taxon>
        <taxon>Craniata</taxon>
        <taxon>Vertebrata</taxon>
        <taxon>Euteleostomi</taxon>
        <taxon>Actinopterygii</taxon>
        <taxon>Neopterygii</taxon>
        <taxon>Teleostei</taxon>
        <taxon>Anguilliformes</taxon>
        <taxon>Anguillidae</taxon>
        <taxon>Anguilla</taxon>
    </lineage>
</organism>
<sequence length="33" mass="4134">MLRMHKRRKVCMSKILIYKIVNKLNCTFFFHSF</sequence>
<accession>A0A0E9PBP4</accession>
<reference evidence="1" key="2">
    <citation type="journal article" date="2015" name="Fish Shellfish Immunol.">
        <title>Early steps in the European eel (Anguilla anguilla)-Vibrio vulnificus interaction in the gills: Role of the RtxA13 toxin.</title>
        <authorList>
            <person name="Callol A."/>
            <person name="Pajuelo D."/>
            <person name="Ebbesson L."/>
            <person name="Teles M."/>
            <person name="MacKenzie S."/>
            <person name="Amaro C."/>
        </authorList>
    </citation>
    <scope>NUCLEOTIDE SEQUENCE</scope>
</reference>
<name>A0A0E9PBP4_ANGAN</name>
<proteinExistence type="predicted"/>